<evidence type="ECO:0000313" key="2">
    <source>
        <dbReference type="EMBL" id="PSR51900.1"/>
    </source>
</evidence>
<dbReference type="InterPro" id="IPR036514">
    <property type="entry name" value="SGNH_hydro_sf"/>
</dbReference>
<keyword evidence="3" id="KW-1185">Reference proteome</keyword>
<dbReference type="AlphaFoldDB" id="A0A2T2Y8Q7"/>
<protein>
    <recommendedName>
        <fullName evidence="1">SGNH hydrolase-type esterase domain-containing protein</fullName>
    </recommendedName>
</protein>
<dbReference type="Gene3D" id="3.40.50.1110">
    <property type="entry name" value="SGNH hydrolase"/>
    <property type="match status" value="1"/>
</dbReference>
<dbReference type="RefSeq" id="WP_106933722.1">
    <property type="nucleotide sequence ID" value="NZ_PYFT01000002.1"/>
</dbReference>
<dbReference type="Pfam" id="PF13472">
    <property type="entry name" value="Lipase_GDSL_2"/>
    <property type="match status" value="1"/>
</dbReference>
<dbReference type="GO" id="GO:0016788">
    <property type="term" value="F:hydrolase activity, acting on ester bonds"/>
    <property type="evidence" value="ECO:0007669"/>
    <property type="project" value="UniProtKB-ARBA"/>
</dbReference>
<accession>A0A2T2Y8Q7</accession>
<dbReference type="InterPro" id="IPR051532">
    <property type="entry name" value="Ester_Hydrolysis_Enzymes"/>
</dbReference>
<dbReference type="SUPFAM" id="SSF52266">
    <property type="entry name" value="SGNH hydrolase"/>
    <property type="match status" value="1"/>
</dbReference>
<dbReference type="PANTHER" id="PTHR30383">
    <property type="entry name" value="THIOESTERASE 1/PROTEASE 1/LYSOPHOSPHOLIPASE L1"/>
    <property type="match status" value="1"/>
</dbReference>
<dbReference type="Proteomes" id="UP000240357">
    <property type="component" value="Unassembled WGS sequence"/>
</dbReference>
<evidence type="ECO:0000259" key="1">
    <source>
        <dbReference type="Pfam" id="PF13472"/>
    </source>
</evidence>
<organism evidence="2 3">
    <name type="scientific">Adhaeribacter arboris</name>
    <dbReference type="NCBI Taxonomy" id="2072846"/>
    <lineage>
        <taxon>Bacteria</taxon>
        <taxon>Pseudomonadati</taxon>
        <taxon>Bacteroidota</taxon>
        <taxon>Cytophagia</taxon>
        <taxon>Cytophagales</taxon>
        <taxon>Hymenobacteraceae</taxon>
        <taxon>Adhaeribacter</taxon>
    </lineage>
</organism>
<dbReference type="InterPro" id="IPR013830">
    <property type="entry name" value="SGNH_hydro"/>
</dbReference>
<sequence>MKILFVGDSITKGTLGTSFIKIIQYENPGYNIKNAGLNGDTFSHISERLLQELSKNPDYDGVVLQGGYNDLILPYFQQKGKLFQFALKEQLKKGLWPLTSALDFENAWRRTVQEVKRIFKGKLVLTTIGCINEDLHFTLNFQRAAYNTAIRKVAQEEATLLADSGLKYDQILSINSQTNYFLESFWAVTLTDPVVSHTKKGPDWLSRKRHLQLTIDGVHLNNAGARIFKVCIIEQLQKLKP</sequence>
<evidence type="ECO:0000313" key="3">
    <source>
        <dbReference type="Proteomes" id="UP000240357"/>
    </source>
</evidence>
<feature type="domain" description="SGNH hydrolase-type esterase" evidence="1">
    <location>
        <begin position="5"/>
        <end position="227"/>
    </location>
</feature>
<comment type="caution">
    <text evidence="2">The sequence shown here is derived from an EMBL/GenBank/DDBJ whole genome shotgun (WGS) entry which is preliminary data.</text>
</comment>
<proteinExistence type="predicted"/>
<name>A0A2T2Y8Q7_9BACT</name>
<reference evidence="2 3" key="1">
    <citation type="submission" date="2018-03" db="EMBL/GenBank/DDBJ databases">
        <title>Adhaeribacter sp. HMF7605 Genome sequencing and assembly.</title>
        <authorList>
            <person name="Kang H."/>
            <person name="Kang J."/>
            <person name="Cha I."/>
            <person name="Kim H."/>
            <person name="Joh K."/>
        </authorList>
    </citation>
    <scope>NUCLEOTIDE SEQUENCE [LARGE SCALE GENOMIC DNA]</scope>
    <source>
        <strain evidence="2 3">HMF7605</strain>
    </source>
</reference>
<dbReference type="OrthoDB" id="9777593at2"/>
<gene>
    <name evidence="2" type="ORF">AHMF7605_28745</name>
</gene>
<dbReference type="EMBL" id="PYFT01000002">
    <property type="protein sequence ID" value="PSR51900.1"/>
    <property type="molecule type" value="Genomic_DNA"/>
</dbReference>